<evidence type="ECO:0000313" key="3">
    <source>
        <dbReference type="Proteomes" id="UP001218231"/>
    </source>
</evidence>
<gene>
    <name evidence="2" type="ORF">PQ457_18680</name>
</gene>
<feature type="region of interest" description="Disordered" evidence="1">
    <location>
        <begin position="95"/>
        <end position="128"/>
    </location>
</feature>
<reference evidence="2 3" key="1">
    <citation type="submission" date="2023-02" db="EMBL/GenBank/DDBJ databases">
        <title>Genome sequence of Novosphingobium humi KACC 19094.</title>
        <authorList>
            <person name="Kim S."/>
            <person name="Heo J."/>
            <person name="Kwon S.-W."/>
        </authorList>
    </citation>
    <scope>NUCLEOTIDE SEQUENCE [LARGE SCALE GENOMIC DNA]</scope>
    <source>
        <strain evidence="2 3">KACC 19094</strain>
        <plasmid evidence="2 3">unnamed1</plasmid>
    </source>
</reference>
<keyword evidence="3" id="KW-1185">Reference proteome</keyword>
<accession>A0ABY7U4S6</accession>
<protein>
    <recommendedName>
        <fullName evidence="4">DNA-directed RNA polymerase specialized sigma subunit, sigma24 family</fullName>
    </recommendedName>
</protein>
<organism evidence="2 3">
    <name type="scientific">Novosphingobium humi</name>
    <dbReference type="NCBI Taxonomy" id="2282397"/>
    <lineage>
        <taxon>Bacteria</taxon>
        <taxon>Pseudomonadati</taxon>
        <taxon>Pseudomonadota</taxon>
        <taxon>Alphaproteobacteria</taxon>
        <taxon>Sphingomonadales</taxon>
        <taxon>Sphingomonadaceae</taxon>
        <taxon>Novosphingobium</taxon>
    </lineage>
</organism>
<evidence type="ECO:0000313" key="2">
    <source>
        <dbReference type="EMBL" id="WCT80085.1"/>
    </source>
</evidence>
<dbReference type="EMBL" id="CP117418">
    <property type="protein sequence ID" value="WCT80085.1"/>
    <property type="molecule type" value="Genomic_DNA"/>
</dbReference>
<evidence type="ECO:0000256" key="1">
    <source>
        <dbReference type="SAM" id="MobiDB-lite"/>
    </source>
</evidence>
<name>A0ABY7U4S6_9SPHN</name>
<keyword evidence="2" id="KW-0614">Plasmid</keyword>
<evidence type="ECO:0008006" key="4">
    <source>
        <dbReference type="Google" id="ProtNLM"/>
    </source>
</evidence>
<dbReference type="Proteomes" id="UP001218231">
    <property type="component" value="Plasmid unnamed1"/>
</dbReference>
<sequence>MQTNAEVIDDDEPAYLSVDEVRAMIPQLTAIDATRILQAARWFSARCGIPADDLRQEALTRLLSGDRHARRNACFAREVAGIIKSLASCERDAVKSGLREVRPPPDGVTSPDLMDPAPSPEALAISSHDDGPMLAEIGKIIEDDEQLQLLVEGICDKMRGEELEELLGTDTKGLAAARRKLKRRLQSAFPKGSGL</sequence>
<proteinExistence type="predicted"/>
<dbReference type="RefSeq" id="WP_273620357.1">
    <property type="nucleotide sequence ID" value="NZ_CP117418.1"/>
</dbReference>
<geneLocation type="plasmid" evidence="2 3">
    <name>unnamed1</name>
</geneLocation>